<reference evidence="1 2" key="1">
    <citation type="submission" date="2020-02" db="EMBL/GenBank/DDBJ databases">
        <title>Complete genome of Muricauda sp. 501str8.</title>
        <authorList>
            <person name="Dong B."/>
            <person name="Zhu S."/>
            <person name="Yang J."/>
            <person name="Chen J."/>
        </authorList>
    </citation>
    <scope>NUCLEOTIDE SEQUENCE [LARGE SCALE GENOMIC DNA]</scope>
    <source>
        <strain evidence="1 2">501str8</strain>
    </source>
</reference>
<dbReference type="RefSeq" id="WP_166249972.1">
    <property type="nucleotide sequence ID" value="NZ_CP049616.1"/>
</dbReference>
<dbReference type="KEGG" id="mut:GVT53_18575"/>
<sequence>MEKFKNRIFSKSVYDRKGINGGSMKFKYREGIRPVSDWIKITIDMGRSKAKGVTKWLTEMDDHLENRQPTTGMFKTSQPRWTYGDLNNKKHLLIFELTQGGKTLNIYYFKDYYPRSPKRFTLEFAQAEVKKEGGI</sequence>
<accession>A0A6G7J7D4</accession>
<dbReference type="EMBL" id="CP049616">
    <property type="protein sequence ID" value="QII46600.1"/>
    <property type="molecule type" value="Genomic_DNA"/>
</dbReference>
<proteinExistence type="predicted"/>
<organism evidence="1 2">
    <name type="scientific">Flagellimonas oceani</name>
    <dbReference type="NCBI Taxonomy" id="2698672"/>
    <lineage>
        <taxon>Bacteria</taxon>
        <taxon>Pseudomonadati</taxon>
        <taxon>Bacteroidota</taxon>
        <taxon>Flavobacteriia</taxon>
        <taxon>Flavobacteriales</taxon>
        <taxon>Flavobacteriaceae</taxon>
        <taxon>Flagellimonas</taxon>
    </lineage>
</organism>
<keyword evidence="2" id="KW-1185">Reference proteome</keyword>
<gene>
    <name evidence="1" type="ORF">GVT53_18575</name>
</gene>
<protein>
    <submittedName>
        <fullName evidence="1">Uncharacterized protein</fullName>
    </submittedName>
</protein>
<dbReference type="AlphaFoldDB" id="A0A6G7J7D4"/>
<dbReference type="Proteomes" id="UP000502928">
    <property type="component" value="Chromosome"/>
</dbReference>
<evidence type="ECO:0000313" key="1">
    <source>
        <dbReference type="EMBL" id="QII46600.1"/>
    </source>
</evidence>
<evidence type="ECO:0000313" key="2">
    <source>
        <dbReference type="Proteomes" id="UP000502928"/>
    </source>
</evidence>
<name>A0A6G7J7D4_9FLAO</name>